<feature type="domain" description="Lnb N-terminal periplasmic" evidence="1">
    <location>
        <begin position="166"/>
        <end position="315"/>
    </location>
</feature>
<dbReference type="InterPro" id="IPR057162">
    <property type="entry name" value="DUF7840"/>
</dbReference>
<evidence type="ECO:0000259" key="3">
    <source>
        <dbReference type="Pfam" id="PF25225"/>
    </source>
</evidence>
<gene>
    <name evidence="4" type="ORF">METZ01_LOCUS29499</name>
</gene>
<dbReference type="Pfam" id="PF13387">
    <property type="entry name" value="Lnb_N"/>
    <property type="match status" value="1"/>
</dbReference>
<reference evidence="4" key="1">
    <citation type="submission" date="2018-05" db="EMBL/GenBank/DDBJ databases">
        <authorList>
            <person name="Lanie J.A."/>
            <person name="Ng W.-L."/>
            <person name="Kazmierczak K.M."/>
            <person name="Andrzejewski T.M."/>
            <person name="Davidsen T.M."/>
            <person name="Wayne K.J."/>
            <person name="Tettelin H."/>
            <person name="Glass J.I."/>
            <person name="Rusch D."/>
            <person name="Podicherti R."/>
            <person name="Tsui H.-C.T."/>
            <person name="Winkler M.E."/>
        </authorList>
    </citation>
    <scope>NUCLEOTIDE SEQUENCE</scope>
</reference>
<feature type="domain" description="DUF7840" evidence="2">
    <location>
        <begin position="451"/>
        <end position="656"/>
    </location>
</feature>
<name>A0A381QBD8_9ZZZZ</name>
<sequence>MLEIKATQNDTLSTIRVFISHTFRWRRWLLLWLMFSASSIQAQLITQSSGHELADEKTVFLSLWKQADERQLTLHPYWLKLLHFYSFGESVGQWSFKSDIVSSGFFLSQEGKIDPTAELKATLKALLSPLSGDPNLHARCKFIARYNWLRSNLDFPELPKLSCPLFERWSNLEEATGISIVFVSSYLKNPASTFGHLLLKFNSQNRYFGHSLLRPTLNFGAMINPDDNPLIYALRGLFGGYDGRFTDERFYNFNHVYGENELRDLWEYPLYFTVEQLHRVAYHAWELLQNVNFTYYFFLDNCAYRMAELLEMAWTDTTRINTSGAIWAIPVDVVFKLKNIKKESGEQSLLGDPKLIPSRQRKLQNRTAQLSEMEQKQLTKLIESENYLDSEEFRSFPEQSRARIIDTLLDYRQYVKRDKPTLNQQKERSVLLRVRSELPILENNVSAEIPEAPTDGTPPMRFRFGAVSNSLLGPALEVGTWANYHDLLGDESGHLQNAEVVTLDLHLQLRKNSFEVTQFQLFNIQKFALNPTGISGDYEWSWRARGGWEREHLGCLPCRKFSIAGGFGRSVSIGGKDLEYLFLDLFGETKNHSWPATTWGYAPHFGMLWSVLDIWEIRFDGGWFKSIYGPKIEYFHIRFDQRLTIAQDWDIRMEIEQLGSLEGTLALHYFW</sequence>
<dbReference type="EMBL" id="UINC01001286">
    <property type="protein sequence ID" value="SUZ76645.1"/>
    <property type="molecule type" value="Genomic_DNA"/>
</dbReference>
<evidence type="ECO:0000259" key="1">
    <source>
        <dbReference type="Pfam" id="PF13387"/>
    </source>
</evidence>
<organism evidence="4">
    <name type="scientific">marine metagenome</name>
    <dbReference type="NCBI Taxonomy" id="408172"/>
    <lineage>
        <taxon>unclassified sequences</taxon>
        <taxon>metagenomes</taxon>
        <taxon>ecological metagenomes</taxon>
    </lineage>
</organism>
<proteinExistence type="predicted"/>
<accession>A0A381QBD8</accession>
<evidence type="ECO:0000259" key="2">
    <source>
        <dbReference type="Pfam" id="PF25222"/>
    </source>
</evidence>
<dbReference type="InterPro" id="IPR025178">
    <property type="entry name" value="Lnb_N"/>
</dbReference>
<dbReference type="InterPro" id="IPR057165">
    <property type="entry name" value="DUF7843"/>
</dbReference>
<protein>
    <submittedName>
        <fullName evidence="4">Uncharacterized protein</fullName>
    </submittedName>
</protein>
<dbReference type="Pfam" id="PF25222">
    <property type="entry name" value="DUF7840"/>
    <property type="match status" value="1"/>
</dbReference>
<feature type="domain" description="DUF7843" evidence="3">
    <location>
        <begin position="71"/>
        <end position="151"/>
    </location>
</feature>
<dbReference type="Pfam" id="PF25225">
    <property type="entry name" value="DUF7843"/>
    <property type="match status" value="1"/>
</dbReference>
<evidence type="ECO:0000313" key="4">
    <source>
        <dbReference type="EMBL" id="SUZ76645.1"/>
    </source>
</evidence>
<dbReference type="AlphaFoldDB" id="A0A381QBD8"/>